<dbReference type="GO" id="GO:0046872">
    <property type="term" value="F:metal ion binding"/>
    <property type="evidence" value="ECO:0007669"/>
    <property type="project" value="UniProtKB-KW"/>
</dbReference>
<name>A0A844AXL5_9BURK</name>
<evidence type="ECO:0000256" key="1">
    <source>
        <dbReference type="ARBA" id="ARBA00001947"/>
    </source>
</evidence>
<dbReference type="InterPro" id="IPR003785">
    <property type="entry name" value="Creatininase/forma_Hydrolase"/>
</dbReference>
<accession>A0A844AXL5</accession>
<dbReference type="InterPro" id="IPR024087">
    <property type="entry name" value="Creatininase-like_sf"/>
</dbReference>
<evidence type="ECO:0000256" key="5">
    <source>
        <dbReference type="ARBA" id="ARBA00024029"/>
    </source>
</evidence>
<dbReference type="GO" id="GO:0016811">
    <property type="term" value="F:hydrolase activity, acting on carbon-nitrogen (but not peptide) bonds, in linear amides"/>
    <property type="evidence" value="ECO:0007669"/>
    <property type="project" value="TreeGrafter"/>
</dbReference>
<dbReference type="Proteomes" id="UP000487350">
    <property type="component" value="Unassembled WGS sequence"/>
</dbReference>
<comment type="caution">
    <text evidence="6">The sequence shown here is derived from an EMBL/GenBank/DDBJ whole genome shotgun (WGS) entry which is preliminary data.</text>
</comment>
<keyword evidence="2" id="KW-0479">Metal-binding</keyword>
<evidence type="ECO:0000313" key="7">
    <source>
        <dbReference type="Proteomes" id="UP000487350"/>
    </source>
</evidence>
<dbReference type="Gene3D" id="3.40.50.10310">
    <property type="entry name" value="Creatininase"/>
    <property type="match status" value="1"/>
</dbReference>
<proteinExistence type="inferred from homology"/>
<keyword evidence="3" id="KW-0378">Hydrolase</keyword>
<evidence type="ECO:0000256" key="4">
    <source>
        <dbReference type="ARBA" id="ARBA00022833"/>
    </source>
</evidence>
<evidence type="ECO:0000256" key="3">
    <source>
        <dbReference type="ARBA" id="ARBA00022801"/>
    </source>
</evidence>
<organism evidence="6 7">
    <name type="scientific">Caenimonas koreensis DSM 17982</name>
    <dbReference type="NCBI Taxonomy" id="1121255"/>
    <lineage>
        <taxon>Bacteria</taxon>
        <taxon>Pseudomonadati</taxon>
        <taxon>Pseudomonadota</taxon>
        <taxon>Betaproteobacteria</taxon>
        <taxon>Burkholderiales</taxon>
        <taxon>Comamonadaceae</taxon>
        <taxon>Caenimonas</taxon>
    </lineage>
</organism>
<dbReference type="OrthoDB" id="9801445at2"/>
<reference evidence="6 7" key="1">
    <citation type="submission" date="2019-11" db="EMBL/GenBank/DDBJ databases">
        <title>Caenimonas koreensis gen. nov., sp. nov., isolated from activated sludge.</title>
        <authorList>
            <person name="Seung H.R."/>
        </authorList>
    </citation>
    <scope>NUCLEOTIDE SEQUENCE [LARGE SCALE GENOMIC DNA]</scope>
    <source>
        <strain evidence="6 7">EMB320</strain>
    </source>
</reference>
<comment type="similarity">
    <text evidence="5">Belongs to the creatininase superfamily.</text>
</comment>
<dbReference type="Pfam" id="PF02633">
    <property type="entry name" value="Creatininase"/>
    <property type="match status" value="1"/>
</dbReference>
<comment type="cofactor">
    <cofactor evidence="1">
        <name>Zn(2+)</name>
        <dbReference type="ChEBI" id="CHEBI:29105"/>
    </cofactor>
</comment>
<dbReference type="GO" id="GO:0009231">
    <property type="term" value="P:riboflavin biosynthetic process"/>
    <property type="evidence" value="ECO:0007669"/>
    <property type="project" value="TreeGrafter"/>
</dbReference>
<dbReference type="EMBL" id="WJBU01000019">
    <property type="protein sequence ID" value="MRD49115.1"/>
    <property type="molecule type" value="Genomic_DNA"/>
</dbReference>
<protein>
    <submittedName>
        <fullName evidence="6">Creatininase family protein</fullName>
    </submittedName>
</protein>
<keyword evidence="4" id="KW-0862">Zinc</keyword>
<keyword evidence="7" id="KW-1185">Reference proteome</keyword>
<dbReference type="PANTHER" id="PTHR35005">
    <property type="entry name" value="3-DEHYDRO-SCYLLO-INOSOSE HYDROLASE"/>
    <property type="match status" value="1"/>
</dbReference>
<evidence type="ECO:0000313" key="6">
    <source>
        <dbReference type="EMBL" id="MRD49115.1"/>
    </source>
</evidence>
<evidence type="ECO:0000256" key="2">
    <source>
        <dbReference type="ARBA" id="ARBA00022723"/>
    </source>
</evidence>
<dbReference type="PANTHER" id="PTHR35005:SF1">
    <property type="entry name" value="2-AMINO-5-FORMYLAMINO-6-RIBOSYLAMINOPYRIMIDIN-4(3H)-ONE 5'-MONOPHOSPHATE DEFORMYLASE"/>
    <property type="match status" value="1"/>
</dbReference>
<dbReference type="AlphaFoldDB" id="A0A844AXL5"/>
<dbReference type="SUPFAM" id="SSF102215">
    <property type="entry name" value="Creatininase"/>
    <property type="match status" value="1"/>
</dbReference>
<gene>
    <name evidence="6" type="ORF">GHT07_17705</name>
</gene>
<sequence length="257" mass="26911">MSLLFALPSHAADTVLLDEMTWTEVRDALKAGSTTVIIPVGGTEQNGPHMALGKHNFRAGALSARIATTLGHTIVAPVMNYVPEGRISPPSGHMRFPGTISVPQDAFENVLLGAGRSMKQAGFRDVVFIGDSGNYQDSLKSVAAKLNKEWAGSPARAHHVVDYYRAATSGFAQILKSKGITDAQIGVHAGLADTSLMMGVDAARVRAELLKSPPTPEPATGIVGEPAQSSAALGKLGTDLIVERAASAIRQAVAQPR</sequence>